<feature type="transmembrane region" description="Helical" evidence="6">
    <location>
        <begin position="276"/>
        <end position="297"/>
    </location>
</feature>
<gene>
    <name evidence="8" type="ORF">K491DRAFT_688738</name>
</gene>
<keyword evidence="4 5" id="KW-0472">Membrane</keyword>
<evidence type="ECO:0000256" key="1">
    <source>
        <dbReference type="ARBA" id="ARBA00004141"/>
    </source>
</evidence>
<dbReference type="Proteomes" id="UP000799324">
    <property type="component" value="Unassembled WGS sequence"/>
</dbReference>
<evidence type="ECO:0000313" key="8">
    <source>
        <dbReference type="EMBL" id="KAF2659862.1"/>
    </source>
</evidence>
<dbReference type="EMBL" id="MU004303">
    <property type="protein sequence ID" value="KAF2659862.1"/>
    <property type="molecule type" value="Genomic_DNA"/>
</dbReference>
<evidence type="ECO:0000256" key="3">
    <source>
        <dbReference type="ARBA" id="ARBA00022989"/>
    </source>
</evidence>
<evidence type="ECO:0000313" key="9">
    <source>
        <dbReference type="Proteomes" id="UP000799324"/>
    </source>
</evidence>
<dbReference type="SMART" id="SM00724">
    <property type="entry name" value="TLC"/>
    <property type="match status" value="1"/>
</dbReference>
<dbReference type="PROSITE" id="PS50922">
    <property type="entry name" value="TLC"/>
    <property type="match status" value="1"/>
</dbReference>
<evidence type="ECO:0000256" key="4">
    <source>
        <dbReference type="ARBA" id="ARBA00023136"/>
    </source>
</evidence>
<sequence>MRDPFPLSPPAGIAKTYIQPFADYTGLQTLPLHFHEVAFAFLLYHGTHKYVSPAFSRFFFPQIYASFNARTKLNWDVHIVSFVQSTLINVLALWVMYADEERGDMNWQGKVFGYTGASGLIQGFAAGYFVWDLFVTLQNVGVFGPGMLAHAVSALFVFALGFRPFVNFYAPTFILYELSSPFLNIHWFCDKLNLTGSKIQLYNGILLLLTFFSCRLCWGSYQSARVFYDVYRTLKSGHVTLHDPQLGKLNNGTYAPEAPVAGSEIMQFAGDRIVPVWLAAAYLASNLVLNGLNWFWFGKMIETIRKRFDPPLGTRKPEKADKAGTTLEKEHMSEVEKVLVEGIHVETPGAVTPTEDYVAAVHVEKERNGRELKVGVAEVRSRGKRSGKRRDG</sequence>
<dbReference type="PANTHER" id="PTHR13439:SF0">
    <property type="entry name" value="TOPOISOMERASE I DAMAGE AFFECTED PROTEIN 4"/>
    <property type="match status" value="1"/>
</dbReference>
<proteinExistence type="predicted"/>
<dbReference type="AlphaFoldDB" id="A0A6A6TJF0"/>
<dbReference type="GO" id="GO:0055088">
    <property type="term" value="P:lipid homeostasis"/>
    <property type="evidence" value="ECO:0007669"/>
    <property type="project" value="TreeGrafter"/>
</dbReference>
<dbReference type="InterPro" id="IPR006634">
    <property type="entry name" value="TLC-dom"/>
</dbReference>
<name>A0A6A6TJF0_9PLEO</name>
<organism evidence="8 9">
    <name type="scientific">Lophiostoma macrostomum CBS 122681</name>
    <dbReference type="NCBI Taxonomy" id="1314788"/>
    <lineage>
        <taxon>Eukaryota</taxon>
        <taxon>Fungi</taxon>
        <taxon>Dikarya</taxon>
        <taxon>Ascomycota</taxon>
        <taxon>Pezizomycotina</taxon>
        <taxon>Dothideomycetes</taxon>
        <taxon>Pleosporomycetidae</taxon>
        <taxon>Pleosporales</taxon>
        <taxon>Lophiostomataceae</taxon>
        <taxon>Lophiostoma</taxon>
    </lineage>
</organism>
<evidence type="ECO:0000256" key="2">
    <source>
        <dbReference type="ARBA" id="ARBA00022692"/>
    </source>
</evidence>
<keyword evidence="9" id="KW-1185">Reference proteome</keyword>
<accession>A0A6A6TJF0</accession>
<dbReference type="InterPro" id="IPR050846">
    <property type="entry name" value="TLCD"/>
</dbReference>
<keyword evidence="3 6" id="KW-1133">Transmembrane helix</keyword>
<feature type="transmembrane region" description="Helical" evidence="6">
    <location>
        <begin position="117"/>
        <end position="135"/>
    </location>
</feature>
<feature type="transmembrane region" description="Helical" evidence="6">
    <location>
        <begin position="168"/>
        <end position="189"/>
    </location>
</feature>
<keyword evidence="2 5" id="KW-0812">Transmembrane</keyword>
<evidence type="ECO:0000256" key="6">
    <source>
        <dbReference type="SAM" id="Phobius"/>
    </source>
</evidence>
<dbReference type="GO" id="GO:0005783">
    <property type="term" value="C:endoplasmic reticulum"/>
    <property type="evidence" value="ECO:0007669"/>
    <property type="project" value="TreeGrafter"/>
</dbReference>
<evidence type="ECO:0000256" key="5">
    <source>
        <dbReference type="PROSITE-ProRule" id="PRU00205"/>
    </source>
</evidence>
<dbReference type="OrthoDB" id="10266980at2759"/>
<feature type="domain" description="TLC" evidence="7">
    <location>
        <begin position="70"/>
        <end position="309"/>
    </location>
</feature>
<feature type="transmembrane region" description="Helical" evidence="6">
    <location>
        <begin position="201"/>
        <end position="221"/>
    </location>
</feature>
<protein>
    <submittedName>
        <fullName evidence="8">DUF887-domain-containing protein</fullName>
    </submittedName>
</protein>
<reference evidence="8" key="1">
    <citation type="journal article" date="2020" name="Stud. Mycol.">
        <title>101 Dothideomycetes genomes: a test case for predicting lifestyles and emergence of pathogens.</title>
        <authorList>
            <person name="Haridas S."/>
            <person name="Albert R."/>
            <person name="Binder M."/>
            <person name="Bloem J."/>
            <person name="Labutti K."/>
            <person name="Salamov A."/>
            <person name="Andreopoulos B."/>
            <person name="Baker S."/>
            <person name="Barry K."/>
            <person name="Bills G."/>
            <person name="Bluhm B."/>
            <person name="Cannon C."/>
            <person name="Castanera R."/>
            <person name="Culley D."/>
            <person name="Daum C."/>
            <person name="Ezra D."/>
            <person name="Gonzalez J."/>
            <person name="Henrissat B."/>
            <person name="Kuo A."/>
            <person name="Liang C."/>
            <person name="Lipzen A."/>
            <person name="Lutzoni F."/>
            <person name="Magnuson J."/>
            <person name="Mondo S."/>
            <person name="Nolan M."/>
            <person name="Ohm R."/>
            <person name="Pangilinan J."/>
            <person name="Park H.-J."/>
            <person name="Ramirez L."/>
            <person name="Alfaro M."/>
            <person name="Sun H."/>
            <person name="Tritt A."/>
            <person name="Yoshinaga Y."/>
            <person name="Zwiers L.-H."/>
            <person name="Turgeon B."/>
            <person name="Goodwin S."/>
            <person name="Spatafora J."/>
            <person name="Crous P."/>
            <person name="Grigoriev I."/>
        </authorList>
    </citation>
    <scope>NUCLEOTIDE SEQUENCE</scope>
    <source>
        <strain evidence="8">CBS 122681</strain>
    </source>
</reference>
<evidence type="ECO:0000259" key="7">
    <source>
        <dbReference type="PROSITE" id="PS50922"/>
    </source>
</evidence>
<dbReference type="Pfam" id="PF03798">
    <property type="entry name" value="TRAM_LAG1_CLN8"/>
    <property type="match status" value="1"/>
</dbReference>
<dbReference type="GO" id="GO:0016020">
    <property type="term" value="C:membrane"/>
    <property type="evidence" value="ECO:0007669"/>
    <property type="project" value="UniProtKB-SubCell"/>
</dbReference>
<comment type="subcellular location">
    <subcellularLocation>
        <location evidence="1">Membrane</location>
        <topology evidence="1">Multi-pass membrane protein</topology>
    </subcellularLocation>
</comment>
<dbReference type="PANTHER" id="PTHR13439">
    <property type="entry name" value="CT120 PROTEIN"/>
    <property type="match status" value="1"/>
</dbReference>
<feature type="transmembrane region" description="Helical" evidence="6">
    <location>
        <begin position="77"/>
        <end position="97"/>
    </location>
</feature>
<feature type="transmembrane region" description="Helical" evidence="6">
    <location>
        <begin position="142"/>
        <end position="162"/>
    </location>
</feature>